<dbReference type="GO" id="GO:0005634">
    <property type="term" value="C:nucleus"/>
    <property type="evidence" value="ECO:0007669"/>
    <property type="project" value="UniProtKB-SubCell"/>
</dbReference>
<dbReference type="InterPro" id="IPR002492">
    <property type="entry name" value="Transposase_Tc1-like"/>
</dbReference>
<dbReference type="EMBL" id="CCAG010002958">
    <property type="status" value="NOT_ANNOTATED_CDS"/>
    <property type="molecule type" value="Genomic_DNA"/>
</dbReference>
<dbReference type="GO" id="GO:0006313">
    <property type="term" value="P:DNA transposition"/>
    <property type="evidence" value="ECO:0007669"/>
    <property type="project" value="InterPro"/>
</dbReference>
<evidence type="ECO:0000256" key="1">
    <source>
        <dbReference type="ARBA" id="ARBA00004123"/>
    </source>
</evidence>
<accession>A0A1B0G910</accession>
<dbReference type="EnsemblMetazoa" id="GMOY009797-RA">
    <property type="protein sequence ID" value="GMOY009797-PA"/>
    <property type="gene ID" value="GMOY009797"/>
</dbReference>
<keyword evidence="4" id="KW-1185">Reference proteome</keyword>
<evidence type="ECO:0000313" key="4">
    <source>
        <dbReference type="Proteomes" id="UP000092444"/>
    </source>
</evidence>
<dbReference type="SUPFAM" id="SSF46689">
    <property type="entry name" value="Homeodomain-like"/>
    <property type="match status" value="1"/>
</dbReference>
<protein>
    <recommendedName>
        <fullName evidence="2">Transposase Tc1-like domain-containing protein</fullName>
    </recommendedName>
</protein>
<evidence type="ECO:0000259" key="2">
    <source>
        <dbReference type="Pfam" id="PF01498"/>
    </source>
</evidence>
<comment type="subcellular location">
    <subcellularLocation>
        <location evidence="1">Nucleus</location>
    </subcellularLocation>
</comment>
<dbReference type="Proteomes" id="UP000092444">
    <property type="component" value="Unassembled WGS sequence"/>
</dbReference>
<organism evidence="3 4">
    <name type="scientific">Glossina morsitans morsitans</name>
    <name type="common">Savannah tsetse fly</name>
    <dbReference type="NCBI Taxonomy" id="37546"/>
    <lineage>
        <taxon>Eukaryota</taxon>
        <taxon>Metazoa</taxon>
        <taxon>Ecdysozoa</taxon>
        <taxon>Arthropoda</taxon>
        <taxon>Hexapoda</taxon>
        <taxon>Insecta</taxon>
        <taxon>Pterygota</taxon>
        <taxon>Neoptera</taxon>
        <taxon>Endopterygota</taxon>
        <taxon>Diptera</taxon>
        <taxon>Brachycera</taxon>
        <taxon>Muscomorpha</taxon>
        <taxon>Hippoboscoidea</taxon>
        <taxon>Glossinidae</taxon>
        <taxon>Glossina</taxon>
    </lineage>
</organism>
<proteinExistence type="predicted"/>
<dbReference type="GO" id="GO:0003677">
    <property type="term" value="F:DNA binding"/>
    <property type="evidence" value="ECO:0007669"/>
    <property type="project" value="InterPro"/>
</dbReference>
<dbReference type="VEuPathDB" id="VectorBase:GMOY009797"/>
<reference evidence="3" key="1">
    <citation type="submission" date="2020-05" db="UniProtKB">
        <authorList>
            <consortium name="EnsemblMetazoa"/>
        </authorList>
    </citation>
    <scope>IDENTIFICATION</scope>
    <source>
        <strain evidence="3">Yale</strain>
    </source>
</reference>
<dbReference type="Pfam" id="PF01498">
    <property type="entry name" value="HTH_Tnp_Tc3_2"/>
    <property type="match status" value="1"/>
</dbReference>
<dbReference type="AlphaFoldDB" id="A0A1B0G910"/>
<dbReference type="GO" id="GO:0015074">
    <property type="term" value="P:DNA integration"/>
    <property type="evidence" value="ECO:0007669"/>
    <property type="project" value="InterPro"/>
</dbReference>
<dbReference type="InterPro" id="IPR009057">
    <property type="entry name" value="Homeodomain-like_sf"/>
</dbReference>
<evidence type="ECO:0000313" key="3">
    <source>
        <dbReference type="EnsemblMetazoa" id="GMOY009797-PA"/>
    </source>
</evidence>
<sequence>MYSYKLTQKCVKIKLGIDPKAKESGVDEREIILKLHNEERIMSEIANIIGRSRCSSVQSIIKKLKSTGSILSQSRSGRRAKLAEREKRSVLVSMKQNPRITPSKIKENVNESFDKDIHEDTVRKILKKTDYHGRVARRKPYISETNGKIRMEFANKYK</sequence>
<name>A0A1B0G910_GLOMM</name>
<feature type="domain" description="Transposase Tc1-like" evidence="2">
    <location>
        <begin position="87"/>
        <end position="157"/>
    </location>
</feature>